<keyword evidence="2" id="KW-0812">Transmembrane</keyword>
<dbReference type="InterPro" id="IPR053001">
    <property type="entry name" value="MNNG_permease-like"/>
</dbReference>
<keyword evidence="2" id="KW-0472">Membrane</keyword>
<feature type="domain" description="DUF3533" evidence="3">
    <location>
        <begin position="74"/>
        <end position="438"/>
    </location>
</feature>
<dbReference type="SUPFAM" id="SSF69318">
    <property type="entry name" value="Integrin alpha N-terminal domain"/>
    <property type="match status" value="1"/>
</dbReference>
<evidence type="ECO:0000313" key="4">
    <source>
        <dbReference type="EMBL" id="KAJ2926494.1"/>
    </source>
</evidence>
<dbReference type="InterPro" id="IPR028994">
    <property type="entry name" value="Integrin_alpha_N"/>
</dbReference>
<dbReference type="InterPro" id="IPR022703">
    <property type="entry name" value="DUF3533"/>
</dbReference>
<keyword evidence="2" id="KW-1133">Transmembrane helix</keyword>
<name>A0A9W8J301_9AGAR</name>
<dbReference type="EMBL" id="JANBPK010001057">
    <property type="protein sequence ID" value="KAJ2926494.1"/>
    <property type="molecule type" value="Genomic_DNA"/>
</dbReference>
<evidence type="ECO:0000259" key="3">
    <source>
        <dbReference type="Pfam" id="PF12051"/>
    </source>
</evidence>
<feature type="transmembrane region" description="Helical" evidence="2">
    <location>
        <begin position="371"/>
        <end position="390"/>
    </location>
</feature>
<feature type="transmembrane region" description="Helical" evidence="2">
    <location>
        <begin position="430"/>
        <end position="452"/>
    </location>
</feature>
<dbReference type="OrthoDB" id="2140105at2759"/>
<evidence type="ECO:0000313" key="5">
    <source>
        <dbReference type="Proteomes" id="UP001140091"/>
    </source>
</evidence>
<comment type="caution">
    <text evidence="4">The sequence shown here is derived from an EMBL/GenBank/DDBJ whole genome shotgun (WGS) entry which is preliminary data.</text>
</comment>
<feature type="compositionally biased region" description="Polar residues" evidence="1">
    <location>
        <begin position="20"/>
        <end position="31"/>
    </location>
</feature>
<sequence length="574" mass="63165">MSTAVNSSSSSTTSVASWPLQPSTGKTQFDSAFSKEDDIQNEDLKPGSRRFFDKSPEGNQARKTYLTVFLGGTFMVILMIFTVLPIYWGSLWKIPTRNLNGWVVDFDGGFIGQSVSQALGSNQASQSRVTWTVISATNFPGGPQQLSDAVRNEQIWTAVAINPGSTSRLTAALTAPNISYNGAEVITAFAVEARNENAYRALIRPSLQGTLDVISRTMAQRIAQNAASSTALASVMVESPQTIVSPVYYTIQNLIPFDQAVATASTFVGMLYQVIMGFFVVMIAQNAREASGYQKTLSTKSLIILRLSSSSFAYFMISLFYSLMNLAFQLDVTRKFGRGGFMVFWMVNYVGMLAVALALESLITLLTVRGIPFFMLLWIIANLSVSIFPLEVMPSIFKYGYAAPFYNLSKALRTVVFGTKNNVGQSVGILFAWVVISFITLPLIQCLGVWVARNQGKNTFGPSTLRVQEFGYSARDWRVEKYLRYVADLRKTGRVDIIGSLIPESSFLGPVQIVLYDLGYYEQGWKLDKPLRLLGDVTGNGLPDIVAFAESHIYIAVNNGDGTFQPLKPVLNIP</sequence>
<feature type="region of interest" description="Disordered" evidence="1">
    <location>
        <begin position="1"/>
        <end position="32"/>
    </location>
</feature>
<dbReference type="AlphaFoldDB" id="A0A9W8J301"/>
<dbReference type="GO" id="GO:0016020">
    <property type="term" value="C:membrane"/>
    <property type="evidence" value="ECO:0007669"/>
    <property type="project" value="TreeGrafter"/>
</dbReference>
<accession>A0A9W8J301</accession>
<dbReference type="PANTHER" id="PTHR34814:SF1">
    <property type="entry name" value="NITROSOGUANIDINE RESISTANCE PROTEIN SNG1"/>
    <property type="match status" value="1"/>
</dbReference>
<feature type="transmembrane region" description="Helical" evidence="2">
    <location>
        <begin position="64"/>
        <end position="88"/>
    </location>
</feature>
<dbReference type="PANTHER" id="PTHR34814">
    <property type="entry name" value="NITROSOGUANIDINE RESISTANCE PROTEIN SNG1"/>
    <property type="match status" value="1"/>
</dbReference>
<feature type="transmembrane region" description="Helical" evidence="2">
    <location>
        <begin position="260"/>
        <end position="283"/>
    </location>
</feature>
<feature type="transmembrane region" description="Helical" evidence="2">
    <location>
        <begin position="303"/>
        <end position="324"/>
    </location>
</feature>
<feature type="compositionally biased region" description="Low complexity" evidence="1">
    <location>
        <begin position="1"/>
        <end position="17"/>
    </location>
</feature>
<feature type="non-terminal residue" evidence="4">
    <location>
        <position position="574"/>
    </location>
</feature>
<dbReference type="Proteomes" id="UP001140091">
    <property type="component" value="Unassembled WGS sequence"/>
</dbReference>
<gene>
    <name evidence="4" type="ORF">H1R20_g10599</name>
</gene>
<evidence type="ECO:0000256" key="2">
    <source>
        <dbReference type="SAM" id="Phobius"/>
    </source>
</evidence>
<proteinExistence type="predicted"/>
<organism evidence="4 5">
    <name type="scientific">Candolleomyces eurysporus</name>
    <dbReference type="NCBI Taxonomy" id="2828524"/>
    <lineage>
        <taxon>Eukaryota</taxon>
        <taxon>Fungi</taxon>
        <taxon>Dikarya</taxon>
        <taxon>Basidiomycota</taxon>
        <taxon>Agaricomycotina</taxon>
        <taxon>Agaricomycetes</taxon>
        <taxon>Agaricomycetidae</taxon>
        <taxon>Agaricales</taxon>
        <taxon>Agaricineae</taxon>
        <taxon>Psathyrellaceae</taxon>
        <taxon>Candolleomyces</taxon>
    </lineage>
</organism>
<dbReference type="Pfam" id="PF12051">
    <property type="entry name" value="DUF3533"/>
    <property type="match status" value="1"/>
</dbReference>
<keyword evidence="5" id="KW-1185">Reference proteome</keyword>
<reference evidence="4" key="1">
    <citation type="submission" date="2022-06" db="EMBL/GenBank/DDBJ databases">
        <title>Genome Sequence of Candolleomyces eurysporus.</title>
        <authorList>
            <person name="Buettner E."/>
        </authorList>
    </citation>
    <scope>NUCLEOTIDE SEQUENCE</scope>
    <source>
        <strain evidence="4">VTCC 930004</strain>
    </source>
</reference>
<evidence type="ECO:0000256" key="1">
    <source>
        <dbReference type="SAM" id="MobiDB-lite"/>
    </source>
</evidence>
<protein>
    <recommendedName>
        <fullName evidence="3">DUF3533 domain-containing protein</fullName>
    </recommendedName>
</protein>
<feature type="transmembrane region" description="Helical" evidence="2">
    <location>
        <begin position="336"/>
        <end position="359"/>
    </location>
</feature>